<dbReference type="Gene3D" id="1.20.1250.20">
    <property type="entry name" value="MFS general substrate transporter like domains"/>
    <property type="match status" value="1"/>
</dbReference>
<dbReference type="InterPro" id="IPR045263">
    <property type="entry name" value="GLUT"/>
</dbReference>
<comment type="subcellular location">
    <subcellularLocation>
        <location evidence="1">Membrane</location>
    </subcellularLocation>
</comment>
<feature type="transmembrane region" description="Helical" evidence="6">
    <location>
        <begin position="12"/>
        <end position="35"/>
    </location>
</feature>
<proteinExistence type="predicted"/>
<keyword evidence="4 6" id="KW-1133">Transmembrane helix</keyword>
<evidence type="ECO:0000256" key="3">
    <source>
        <dbReference type="ARBA" id="ARBA00022692"/>
    </source>
</evidence>
<keyword evidence="2" id="KW-0813">Transport</keyword>
<dbReference type="GO" id="GO:0015149">
    <property type="term" value="F:hexose transmembrane transporter activity"/>
    <property type="evidence" value="ECO:0007669"/>
    <property type="project" value="TreeGrafter"/>
</dbReference>
<evidence type="ECO:0000256" key="4">
    <source>
        <dbReference type="ARBA" id="ARBA00022989"/>
    </source>
</evidence>
<keyword evidence="3 6" id="KW-0812">Transmembrane</keyword>
<dbReference type="InterPro" id="IPR036259">
    <property type="entry name" value="MFS_trans_sf"/>
</dbReference>
<dbReference type="EMBL" id="KI675318">
    <property type="protein sequence ID" value="ETL30272.1"/>
    <property type="molecule type" value="Genomic_DNA"/>
</dbReference>
<evidence type="ECO:0000256" key="6">
    <source>
        <dbReference type="SAM" id="Phobius"/>
    </source>
</evidence>
<dbReference type="InterPro" id="IPR005828">
    <property type="entry name" value="MFS_sugar_transport-like"/>
</dbReference>
<accession>W2I9W5</accession>
<dbReference type="PANTHER" id="PTHR23503:SF8">
    <property type="entry name" value="FACILITATED GLUCOSE TRANSPORTER PROTEIN 1"/>
    <property type="match status" value="1"/>
</dbReference>
<name>W2I9W5_PHYNI</name>
<evidence type="ECO:0000313" key="7">
    <source>
        <dbReference type="EMBL" id="ETL30272.1"/>
    </source>
</evidence>
<evidence type="ECO:0008006" key="8">
    <source>
        <dbReference type="Google" id="ProtNLM"/>
    </source>
</evidence>
<evidence type="ECO:0000256" key="2">
    <source>
        <dbReference type="ARBA" id="ARBA00022448"/>
    </source>
</evidence>
<dbReference type="AlphaFoldDB" id="W2I9W5"/>
<feature type="transmembrane region" description="Helical" evidence="6">
    <location>
        <begin position="41"/>
        <end position="62"/>
    </location>
</feature>
<sequence length="85" mass="9391">MADLFPDDIRAMGNSVCVGCSWLCNLAVGLGYPYIAAALVNFSFTPFMCTVALSFLFVYTVVPETSGKTMQEIQDEFTARRLVKH</sequence>
<protein>
    <recommendedName>
        <fullName evidence="8">Major facilitator superfamily (MFS) profile domain-containing protein</fullName>
    </recommendedName>
</protein>
<dbReference type="VEuPathDB" id="FungiDB:PPTG_03767"/>
<dbReference type="Pfam" id="PF00083">
    <property type="entry name" value="Sugar_tr"/>
    <property type="match status" value="1"/>
</dbReference>
<gene>
    <name evidence="7" type="ORF">L916_16734</name>
</gene>
<dbReference type="GO" id="GO:0016020">
    <property type="term" value="C:membrane"/>
    <property type="evidence" value="ECO:0007669"/>
    <property type="project" value="UniProtKB-SubCell"/>
</dbReference>
<evidence type="ECO:0000256" key="5">
    <source>
        <dbReference type="ARBA" id="ARBA00023136"/>
    </source>
</evidence>
<organism evidence="7">
    <name type="scientific">Phytophthora nicotianae</name>
    <name type="common">Potato buckeye rot agent</name>
    <name type="synonym">Phytophthora parasitica</name>
    <dbReference type="NCBI Taxonomy" id="4792"/>
    <lineage>
        <taxon>Eukaryota</taxon>
        <taxon>Sar</taxon>
        <taxon>Stramenopiles</taxon>
        <taxon>Oomycota</taxon>
        <taxon>Peronosporomycetes</taxon>
        <taxon>Peronosporales</taxon>
        <taxon>Peronosporaceae</taxon>
        <taxon>Phytophthora</taxon>
    </lineage>
</organism>
<reference evidence="7" key="1">
    <citation type="submission" date="2013-11" db="EMBL/GenBank/DDBJ databases">
        <title>The Genome Sequence of Phytophthora parasitica CJ05E6.</title>
        <authorList>
            <consortium name="The Broad Institute Genomics Platform"/>
            <person name="Russ C."/>
            <person name="Tyler B."/>
            <person name="Panabieres F."/>
            <person name="Shan W."/>
            <person name="Tripathy S."/>
            <person name="Grunwald N."/>
            <person name="Machado M."/>
            <person name="Johnson C.S."/>
            <person name="Arredondo F."/>
            <person name="Hong C."/>
            <person name="Coffey M."/>
            <person name="Young S.K."/>
            <person name="Zeng Q."/>
            <person name="Gargeya S."/>
            <person name="Fitzgerald M."/>
            <person name="Abouelleil A."/>
            <person name="Alvarado L."/>
            <person name="Chapman S.B."/>
            <person name="Gainer-Dewar J."/>
            <person name="Goldberg J."/>
            <person name="Griggs A."/>
            <person name="Gujja S."/>
            <person name="Hansen M."/>
            <person name="Howarth C."/>
            <person name="Imamovic A."/>
            <person name="Ireland A."/>
            <person name="Larimer J."/>
            <person name="McCowan C."/>
            <person name="Murphy C."/>
            <person name="Pearson M."/>
            <person name="Poon T.W."/>
            <person name="Priest M."/>
            <person name="Roberts A."/>
            <person name="Saif S."/>
            <person name="Shea T."/>
            <person name="Sykes S."/>
            <person name="Wortman J."/>
            <person name="Nusbaum C."/>
            <person name="Birren B."/>
        </authorList>
    </citation>
    <scope>NUCLEOTIDE SEQUENCE [LARGE SCALE GENOMIC DNA]</scope>
    <source>
        <strain evidence="7">CJ05E6</strain>
    </source>
</reference>
<evidence type="ECO:0000256" key="1">
    <source>
        <dbReference type="ARBA" id="ARBA00004370"/>
    </source>
</evidence>
<keyword evidence="5 6" id="KW-0472">Membrane</keyword>
<dbReference type="PANTHER" id="PTHR23503">
    <property type="entry name" value="SOLUTE CARRIER FAMILY 2"/>
    <property type="match status" value="1"/>
</dbReference>
<dbReference type="SUPFAM" id="SSF103473">
    <property type="entry name" value="MFS general substrate transporter"/>
    <property type="match status" value="1"/>
</dbReference>
<dbReference type="Proteomes" id="UP000053864">
    <property type="component" value="Unassembled WGS sequence"/>
</dbReference>